<keyword evidence="3" id="KW-1185">Reference proteome</keyword>
<name>A0A6A4H757_9AGAR</name>
<keyword evidence="1" id="KW-0472">Membrane</keyword>
<feature type="transmembrane region" description="Helical" evidence="1">
    <location>
        <begin position="156"/>
        <end position="177"/>
    </location>
</feature>
<dbReference type="AlphaFoldDB" id="A0A6A4H757"/>
<evidence type="ECO:0000313" key="2">
    <source>
        <dbReference type="EMBL" id="KAE9393174.1"/>
    </source>
</evidence>
<proteinExistence type="predicted"/>
<reference evidence="2" key="1">
    <citation type="journal article" date="2019" name="Environ. Microbiol.">
        <title>Fungal ecological strategies reflected in gene transcription - a case study of two litter decomposers.</title>
        <authorList>
            <person name="Barbi F."/>
            <person name="Kohler A."/>
            <person name="Barry K."/>
            <person name="Baskaran P."/>
            <person name="Daum C."/>
            <person name="Fauchery L."/>
            <person name="Ihrmark K."/>
            <person name="Kuo A."/>
            <person name="LaButti K."/>
            <person name="Lipzen A."/>
            <person name="Morin E."/>
            <person name="Grigoriev I.V."/>
            <person name="Henrissat B."/>
            <person name="Lindahl B."/>
            <person name="Martin F."/>
        </authorList>
    </citation>
    <scope>NUCLEOTIDE SEQUENCE</scope>
    <source>
        <strain evidence="2">JB14</strain>
    </source>
</reference>
<evidence type="ECO:0000313" key="3">
    <source>
        <dbReference type="Proteomes" id="UP000799118"/>
    </source>
</evidence>
<keyword evidence="1" id="KW-0812">Transmembrane</keyword>
<dbReference type="EMBL" id="ML769579">
    <property type="protein sequence ID" value="KAE9393174.1"/>
    <property type="molecule type" value="Genomic_DNA"/>
</dbReference>
<feature type="transmembrane region" description="Helical" evidence="1">
    <location>
        <begin position="120"/>
        <end position="144"/>
    </location>
</feature>
<dbReference type="OrthoDB" id="2914221at2759"/>
<gene>
    <name evidence="2" type="ORF">BT96DRAFT_979055</name>
</gene>
<evidence type="ECO:0000256" key="1">
    <source>
        <dbReference type="SAM" id="Phobius"/>
    </source>
</evidence>
<dbReference type="Proteomes" id="UP000799118">
    <property type="component" value="Unassembled WGS sequence"/>
</dbReference>
<protein>
    <submittedName>
        <fullName evidence="2">Uncharacterized protein</fullName>
    </submittedName>
</protein>
<feature type="transmembrane region" description="Helical" evidence="1">
    <location>
        <begin position="31"/>
        <end position="55"/>
    </location>
</feature>
<keyword evidence="1" id="KW-1133">Transmembrane helix</keyword>
<organism evidence="2 3">
    <name type="scientific">Gymnopus androsaceus JB14</name>
    <dbReference type="NCBI Taxonomy" id="1447944"/>
    <lineage>
        <taxon>Eukaryota</taxon>
        <taxon>Fungi</taxon>
        <taxon>Dikarya</taxon>
        <taxon>Basidiomycota</taxon>
        <taxon>Agaricomycotina</taxon>
        <taxon>Agaricomycetes</taxon>
        <taxon>Agaricomycetidae</taxon>
        <taxon>Agaricales</taxon>
        <taxon>Marasmiineae</taxon>
        <taxon>Omphalotaceae</taxon>
        <taxon>Gymnopus</taxon>
    </lineage>
</organism>
<accession>A0A6A4H757</accession>
<sequence length="188" mass="20581">MSEICPCICFHVFSLLAIVVLDVSKPFMNPFVASIANAALIVYIPSSVGVSLWLLHRTMLGQGAMLPSSNTNDTRTRGQLGTALAFVHAWLMLSRFLGAISESSSSALSNPNSTSAASQWAPVGLPFTLLFIVIFGECLLVLGIHEEKWGYFLRPYRTIIFILQTVFDILSAGQVAVENFRRQRENAG</sequence>